<dbReference type="GO" id="GO:0005524">
    <property type="term" value="F:ATP binding"/>
    <property type="evidence" value="ECO:0007669"/>
    <property type="project" value="UniProtKB-KW"/>
</dbReference>
<feature type="transmembrane region" description="Helical" evidence="1">
    <location>
        <begin position="60"/>
        <end position="80"/>
    </location>
</feature>
<feature type="non-terminal residue" evidence="3">
    <location>
        <position position="118"/>
    </location>
</feature>
<name>A0A0P9L136_PSESX</name>
<sequence>MAQTPSAHLALLLAAVAGLIYTYCFFVHRNARKLDRLLLGNAVLMGIGALLVLFDEKLPINFLTFGLVSLTTLSILAVSMWHWQKGYRSARLFVLGMITFNIGYMVVLPGLLWLSLVP</sequence>
<feature type="transmembrane region" description="Helical" evidence="1">
    <location>
        <begin position="92"/>
        <end position="116"/>
    </location>
</feature>
<feature type="domain" description="7TM-DISM receptor extracellular" evidence="2">
    <location>
        <begin position="6"/>
        <end position="108"/>
    </location>
</feature>
<evidence type="ECO:0000313" key="4">
    <source>
        <dbReference type="Proteomes" id="UP000050297"/>
    </source>
</evidence>
<keyword evidence="3" id="KW-0547">Nucleotide-binding</keyword>
<dbReference type="EMBL" id="LJPM01000563">
    <property type="protein sequence ID" value="KPW10185.1"/>
    <property type="molecule type" value="Genomic_DNA"/>
</dbReference>
<evidence type="ECO:0000313" key="3">
    <source>
        <dbReference type="EMBL" id="KPW10185.1"/>
    </source>
</evidence>
<protein>
    <submittedName>
        <fullName evidence="3">Response regulator receiver:ATP-binding region</fullName>
    </submittedName>
</protein>
<proteinExistence type="predicted"/>
<feature type="transmembrane region" description="Helical" evidence="1">
    <location>
        <begin position="6"/>
        <end position="26"/>
    </location>
</feature>
<feature type="transmembrane region" description="Helical" evidence="1">
    <location>
        <begin position="38"/>
        <end position="54"/>
    </location>
</feature>
<dbReference type="Proteomes" id="UP000050297">
    <property type="component" value="Unassembled WGS sequence"/>
</dbReference>
<organism evidence="3 4">
    <name type="scientific">Pseudomonas syringae pv. aceris</name>
    <dbReference type="NCBI Taxonomy" id="199198"/>
    <lineage>
        <taxon>Bacteria</taxon>
        <taxon>Pseudomonadati</taxon>
        <taxon>Pseudomonadota</taxon>
        <taxon>Gammaproteobacteria</taxon>
        <taxon>Pseudomonadales</taxon>
        <taxon>Pseudomonadaceae</taxon>
        <taxon>Pseudomonas</taxon>
        <taxon>Pseudomonas syringae</taxon>
    </lineage>
</organism>
<evidence type="ECO:0000256" key="1">
    <source>
        <dbReference type="SAM" id="Phobius"/>
    </source>
</evidence>
<dbReference type="AlphaFoldDB" id="A0A0P9L136"/>
<keyword evidence="1" id="KW-1133">Transmembrane helix</keyword>
<dbReference type="Pfam" id="PF07695">
    <property type="entry name" value="7TMR-DISM_7TM"/>
    <property type="match status" value="1"/>
</dbReference>
<keyword evidence="1" id="KW-0472">Membrane</keyword>
<gene>
    <name evidence="3" type="ORF">ALO91_05706</name>
</gene>
<accession>A0A0P9L136</accession>
<keyword evidence="1" id="KW-0812">Transmembrane</keyword>
<reference evidence="3 4" key="1">
    <citation type="submission" date="2015-09" db="EMBL/GenBank/DDBJ databases">
        <title>Genome announcement of multiple Pseudomonas syringae strains.</title>
        <authorList>
            <person name="Thakur S."/>
            <person name="Wang P.W."/>
            <person name="Gong Y."/>
            <person name="Weir B.S."/>
            <person name="Guttman D.S."/>
        </authorList>
    </citation>
    <scope>NUCLEOTIDE SEQUENCE [LARGE SCALE GENOMIC DNA]</scope>
    <source>
        <strain evidence="3 4">ICMP2802</strain>
    </source>
</reference>
<comment type="caution">
    <text evidence="3">The sequence shown here is derived from an EMBL/GenBank/DDBJ whole genome shotgun (WGS) entry which is preliminary data.</text>
</comment>
<keyword evidence="3" id="KW-0067">ATP-binding</keyword>
<evidence type="ECO:0000259" key="2">
    <source>
        <dbReference type="Pfam" id="PF07695"/>
    </source>
</evidence>
<dbReference type="InterPro" id="IPR011623">
    <property type="entry name" value="7TMR_DISM_rcpt_extracell_dom1"/>
</dbReference>